<dbReference type="AlphaFoldDB" id="A0A9N9KB24"/>
<feature type="non-terminal residue" evidence="1">
    <location>
        <position position="1"/>
    </location>
</feature>
<evidence type="ECO:0000313" key="1">
    <source>
        <dbReference type="EMBL" id="CAG8816240.1"/>
    </source>
</evidence>
<accession>A0A9N9KB24</accession>
<reference evidence="1" key="1">
    <citation type="submission" date="2021-06" db="EMBL/GenBank/DDBJ databases">
        <authorList>
            <person name="Kallberg Y."/>
            <person name="Tangrot J."/>
            <person name="Rosling A."/>
        </authorList>
    </citation>
    <scope>NUCLEOTIDE SEQUENCE</scope>
    <source>
        <strain evidence="1">MA453B</strain>
    </source>
</reference>
<dbReference type="Proteomes" id="UP000789405">
    <property type="component" value="Unassembled WGS sequence"/>
</dbReference>
<dbReference type="EMBL" id="CAJVPY010053637">
    <property type="protein sequence ID" value="CAG8816240.1"/>
    <property type="molecule type" value="Genomic_DNA"/>
</dbReference>
<dbReference type="OrthoDB" id="2434816at2759"/>
<evidence type="ECO:0000313" key="2">
    <source>
        <dbReference type="Proteomes" id="UP000789405"/>
    </source>
</evidence>
<organism evidence="1 2">
    <name type="scientific">Dentiscutata erythropus</name>
    <dbReference type="NCBI Taxonomy" id="1348616"/>
    <lineage>
        <taxon>Eukaryota</taxon>
        <taxon>Fungi</taxon>
        <taxon>Fungi incertae sedis</taxon>
        <taxon>Mucoromycota</taxon>
        <taxon>Glomeromycotina</taxon>
        <taxon>Glomeromycetes</taxon>
        <taxon>Diversisporales</taxon>
        <taxon>Gigasporaceae</taxon>
        <taxon>Dentiscutata</taxon>
    </lineage>
</organism>
<sequence length="126" mass="14825">DFNNPEIYSKGIMSKKKYCKKVDIAISYHVENMINNRVQYRYFYPILGEAKLPNINSDNDYNKLNLFSDIKLGGIHVTDSEIYFLQYTRYPNQKFGVLADISSFKISLKFEDQQAGYMIDFLYCVK</sequence>
<proteinExistence type="predicted"/>
<name>A0A9N9KB24_9GLOM</name>
<gene>
    <name evidence="1" type="ORF">DERYTH_LOCUS26254</name>
</gene>
<protein>
    <submittedName>
        <fullName evidence="1">5178_t:CDS:1</fullName>
    </submittedName>
</protein>
<feature type="non-terminal residue" evidence="1">
    <location>
        <position position="126"/>
    </location>
</feature>
<keyword evidence="2" id="KW-1185">Reference proteome</keyword>
<comment type="caution">
    <text evidence="1">The sequence shown here is derived from an EMBL/GenBank/DDBJ whole genome shotgun (WGS) entry which is preliminary data.</text>
</comment>